<gene>
    <name evidence="5" type="ORF">ACG00Y_02020</name>
</gene>
<dbReference type="Pfam" id="PF12729">
    <property type="entry name" value="4HB_MCP_1"/>
    <property type="match status" value="1"/>
</dbReference>
<evidence type="ECO:0000256" key="3">
    <source>
        <dbReference type="PROSITE-ProRule" id="PRU00284"/>
    </source>
</evidence>
<dbReference type="RefSeq" id="WP_394475598.1">
    <property type="nucleotide sequence ID" value="NZ_JBIGHV010000001.1"/>
</dbReference>
<dbReference type="InterPro" id="IPR004090">
    <property type="entry name" value="Chemotax_Me-accpt_rcpt"/>
</dbReference>
<sequence>MFSVFSTVRARLTAVFCALVGLLLLVAGLAWHALETESDAFEHFLTGINARAATANALRLAVDERAIAARNLVLVTRPEDMQAEQTKVERAHAAASQQLATLQQMTQTGDLSTKGRELIAEVVRIEQQYAVVALDIVRLAVDGQREEAVRRMNEKCRPLLEELVNVTNAYTSYTVQRSREMVEQSNARVAGERNGFLVALACALLIAVVSGVLIVRSISRALGAEPAELSAAAGRVAAGNLSPLAGSERAPAGSVLASLGAMQASLADIVHQVRDVSDSIAAGSSQIATGNENLSQRTEEQASALQQTAATMDELGTTVHNNADNAERASELARAASDIAARGGDVMNQVIATMQDIEAGSKRMSDIIGAIDGIAFQTNILALNAAVEAARAGEQGRGFAVVAGEVRTLAQRSAVAAREIKALIDSSVANVGKGSTLVDRAGSTTHEVVGAIQRVSGIVQEISVASREQSTAVGQVGEAVSQMDQVTQQNSALVEESAAAAESLKRQAMRLVQAVSVFSLAR</sequence>
<evidence type="ECO:0000256" key="1">
    <source>
        <dbReference type="ARBA" id="ARBA00022481"/>
    </source>
</evidence>
<protein>
    <submittedName>
        <fullName evidence="5">Methyl-accepting chemotaxis protein</fullName>
    </submittedName>
</protein>
<dbReference type="InterPro" id="IPR047347">
    <property type="entry name" value="YvaQ-like_sensor"/>
</dbReference>
<dbReference type="PANTHER" id="PTHR43531">
    <property type="entry name" value="PROTEIN ICFG"/>
    <property type="match status" value="1"/>
</dbReference>
<dbReference type="SUPFAM" id="SSF58104">
    <property type="entry name" value="Methyl-accepting chemotaxis protein (MCP) signaling domain"/>
    <property type="match status" value="1"/>
</dbReference>
<dbReference type="CDD" id="cd11386">
    <property type="entry name" value="MCP_signal"/>
    <property type="match status" value="1"/>
</dbReference>
<feature type="domain" description="Methyl-accepting transducer" evidence="4">
    <location>
        <begin position="276"/>
        <end position="505"/>
    </location>
</feature>
<proteinExistence type="inferred from homology"/>
<comment type="similarity">
    <text evidence="2">Belongs to the methyl-accepting chemotaxis (MCP) protein family.</text>
</comment>
<keyword evidence="3" id="KW-0807">Transducer</keyword>
<evidence type="ECO:0000256" key="2">
    <source>
        <dbReference type="ARBA" id="ARBA00029447"/>
    </source>
</evidence>
<accession>A0ABW7EWJ7</accession>
<reference evidence="5 6" key="1">
    <citation type="submission" date="2024-08" db="EMBL/GenBank/DDBJ databases">
        <authorList>
            <person name="Lu H."/>
        </authorList>
    </citation>
    <scope>NUCLEOTIDE SEQUENCE [LARGE SCALE GENOMIC DNA]</scope>
    <source>
        <strain evidence="5 6">LYH14W</strain>
    </source>
</reference>
<dbReference type="Pfam" id="PF00015">
    <property type="entry name" value="MCPsignal"/>
    <property type="match status" value="1"/>
</dbReference>
<dbReference type="InterPro" id="IPR004089">
    <property type="entry name" value="MCPsignal_dom"/>
</dbReference>
<dbReference type="PROSITE" id="PS50111">
    <property type="entry name" value="CHEMOTAXIS_TRANSDUC_2"/>
    <property type="match status" value="1"/>
</dbReference>
<name>A0ABW7EWJ7_9BURK</name>
<dbReference type="EMBL" id="JBIGHV010000001">
    <property type="protein sequence ID" value="MFG6428668.1"/>
    <property type="molecule type" value="Genomic_DNA"/>
</dbReference>
<dbReference type="PANTHER" id="PTHR43531:SF14">
    <property type="entry name" value="METHYL-ACCEPTING CHEMOTAXIS PROTEIN I-RELATED"/>
    <property type="match status" value="1"/>
</dbReference>
<organism evidence="5 6">
    <name type="scientific">Pelomonas parva</name>
    <dbReference type="NCBI Taxonomy" id="3299032"/>
    <lineage>
        <taxon>Bacteria</taxon>
        <taxon>Pseudomonadati</taxon>
        <taxon>Pseudomonadota</taxon>
        <taxon>Betaproteobacteria</taxon>
        <taxon>Burkholderiales</taxon>
        <taxon>Sphaerotilaceae</taxon>
        <taxon>Roseateles</taxon>
    </lineage>
</organism>
<evidence type="ECO:0000259" key="4">
    <source>
        <dbReference type="PROSITE" id="PS50111"/>
    </source>
</evidence>
<dbReference type="Proteomes" id="UP001606210">
    <property type="component" value="Unassembled WGS sequence"/>
</dbReference>
<dbReference type="SMART" id="SM00283">
    <property type="entry name" value="MA"/>
    <property type="match status" value="1"/>
</dbReference>
<dbReference type="PRINTS" id="PR00260">
    <property type="entry name" value="CHEMTRNSDUCR"/>
</dbReference>
<dbReference type="Gene3D" id="1.10.287.950">
    <property type="entry name" value="Methyl-accepting chemotaxis protein"/>
    <property type="match status" value="1"/>
</dbReference>
<dbReference type="InterPro" id="IPR051310">
    <property type="entry name" value="MCP_chemotaxis"/>
</dbReference>
<keyword evidence="1" id="KW-0488">Methylation</keyword>
<evidence type="ECO:0000313" key="6">
    <source>
        <dbReference type="Proteomes" id="UP001606210"/>
    </source>
</evidence>
<evidence type="ECO:0000313" key="5">
    <source>
        <dbReference type="EMBL" id="MFG6428668.1"/>
    </source>
</evidence>
<dbReference type="CDD" id="cd19411">
    <property type="entry name" value="MCP2201-like_sensor"/>
    <property type="match status" value="1"/>
</dbReference>
<dbReference type="InterPro" id="IPR024478">
    <property type="entry name" value="HlyB_4HB_MCP"/>
</dbReference>
<comment type="caution">
    <text evidence="5">The sequence shown here is derived from an EMBL/GenBank/DDBJ whole genome shotgun (WGS) entry which is preliminary data.</text>
</comment>
<keyword evidence="6" id="KW-1185">Reference proteome</keyword>